<proteinExistence type="predicted"/>
<reference evidence="2" key="1">
    <citation type="submission" date="2017-07" db="EMBL/GenBank/DDBJ databases">
        <title>Taro Niue Genome Assembly and Annotation.</title>
        <authorList>
            <person name="Atibalentja N."/>
            <person name="Keating K."/>
            <person name="Fields C.J."/>
        </authorList>
    </citation>
    <scope>NUCLEOTIDE SEQUENCE</scope>
    <source>
        <strain evidence="2">Niue_2</strain>
        <tissue evidence="2">Leaf</tissue>
    </source>
</reference>
<evidence type="ECO:0008006" key="4">
    <source>
        <dbReference type="Google" id="ProtNLM"/>
    </source>
</evidence>
<accession>A0A843VSZ9</accession>
<dbReference type="EMBL" id="NMUH01001879">
    <property type="protein sequence ID" value="MQL96134.1"/>
    <property type="molecule type" value="Genomic_DNA"/>
</dbReference>
<name>A0A843VSZ9_COLES</name>
<dbReference type="AlphaFoldDB" id="A0A843VSZ9"/>
<evidence type="ECO:0000313" key="2">
    <source>
        <dbReference type="EMBL" id="MQL96134.1"/>
    </source>
</evidence>
<feature type="signal peptide" evidence="1">
    <location>
        <begin position="1"/>
        <end position="20"/>
    </location>
</feature>
<evidence type="ECO:0000313" key="3">
    <source>
        <dbReference type="Proteomes" id="UP000652761"/>
    </source>
</evidence>
<gene>
    <name evidence="2" type="ORF">Taro_028803</name>
</gene>
<organism evidence="2 3">
    <name type="scientific">Colocasia esculenta</name>
    <name type="common">Wild taro</name>
    <name type="synonym">Arum esculentum</name>
    <dbReference type="NCBI Taxonomy" id="4460"/>
    <lineage>
        <taxon>Eukaryota</taxon>
        <taxon>Viridiplantae</taxon>
        <taxon>Streptophyta</taxon>
        <taxon>Embryophyta</taxon>
        <taxon>Tracheophyta</taxon>
        <taxon>Spermatophyta</taxon>
        <taxon>Magnoliopsida</taxon>
        <taxon>Liliopsida</taxon>
        <taxon>Araceae</taxon>
        <taxon>Aroideae</taxon>
        <taxon>Colocasieae</taxon>
        <taxon>Colocasia</taxon>
    </lineage>
</organism>
<sequence>MPRVVRLLLSLAALYTVSSGKRVMCRTGWMGEIWRHPRHRVGCPLGADGQHASGGGFVEPGRAVGEGLVMVGWALKRTAKYSLLAAPVKAPTGFPSSPLQFDLLHFPGRR</sequence>
<keyword evidence="3" id="KW-1185">Reference proteome</keyword>
<keyword evidence="1" id="KW-0732">Signal</keyword>
<evidence type="ECO:0000256" key="1">
    <source>
        <dbReference type="SAM" id="SignalP"/>
    </source>
</evidence>
<feature type="chain" id="PRO_5032541009" description="Secreted protein" evidence="1">
    <location>
        <begin position="21"/>
        <end position="110"/>
    </location>
</feature>
<comment type="caution">
    <text evidence="2">The sequence shown here is derived from an EMBL/GenBank/DDBJ whole genome shotgun (WGS) entry which is preliminary data.</text>
</comment>
<dbReference type="Proteomes" id="UP000652761">
    <property type="component" value="Unassembled WGS sequence"/>
</dbReference>
<protein>
    <recommendedName>
        <fullName evidence="4">Secreted protein</fullName>
    </recommendedName>
</protein>